<dbReference type="NCBIfam" id="TIGR00177">
    <property type="entry name" value="molyb_syn"/>
    <property type="match status" value="1"/>
</dbReference>
<evidence type="ECO:0000313" key="9">
    <source>
        <dbReference type="Proteomes" id="UP000001508"/>
    </source>
</evidence>
<dbReference type="RefSeq" id="WP_013163612.1">
    <property type="nucleotide sequence ID" value="NC_014216.1"/>
</dbReference>
<dbReference type="FunCoup" id="D6Z3F9">
    <property type="interactions" value="447"/>
</dbReference>
<dbReference type="GO" id="GO:0061599">
    <property type="term" value="F:molybdopterin molybdotransferase activity"/>
    <property type="evidence" value="ECO:0007669"/>
    <property type="project" value="UniProtKB-UniRule"/>
</dbReference>
<dbReference type="InterPro" id="IPR005110">
    <property type="entry name" value="MoeA_linker/N"/>
</dbReference>
<dbReference type="InterPro" id="IPR036688">
    <property type="entry name" value="MoeA_C_domain_IV_sf"/>
</dbReference>
<dbReference type="EC" id="2.10.1.1" evidence="6"/>
<comment type="function">
    <text evidence="1 6">Catalyzes the insertion of molybdate into adenylated molybdopterin with the concomitant release of AMP.</text>
</comment>
<dbReference type="AlphaFoldDB" id="D6Z3F9"/>
<keyword evidence="9" id="KW-1185">Reference proteome</keyword>
<comment type="catalytic activity">
    <reaction evidence="5">
        <text>adenylyl-molybdopterin + molybdate = Mo-molybdopterin + AMP + H(+)</text>
        <dbReference type="Rhea" id="RHEA:35047"/>
        <dbReference type="ChEBI" id="CHEBI:15378"/>
        <dbReference type="ChEBI" id="CHEBI:36264"/>
        <dbReference type="ChEBI" id="CHEBI:62727"/>
        <dbReference type="ChEBI" id="CHEBI:71302"/>
        <dbReference type="ChEBI" id="CHEBI:456215"/>
        <dbReference type="EC" id="2.10.1.1"/>
    </reaction>
</comment>
<evidence type="ECO:0000256" key="3">
    <source>
        <dbReference type="ARBA" id="ARBA00010763"/>
    </source>
</evidence>
<dbReference type="Gene3D" id="2.170.190.11">
    <property type="entry name" value="Molybdopterin biosynthesis moea protein, domain 3"/>
    <property type="match status" value="1"/>
</dbReference>
<keyword evidence="6" id="KW-0500">Molybdenum</keyword>
<evidence type="ECO:0000259" key="7">
    <source>
        <dbReference type="SMART" id="SM00852"/>
    </source>
</evidence>
<dbReference type="SUPFAM" id="SSF53218">
    <property type="entry name" value="Molybdenum cofactor biosynthesis proteins"/>
    <property type="match status" value="1"/>
</dbReference>
<organism evidence="8 9">
    <name type="scientific">Desulfurivibrio alkaliphilus (strain DSM 19089 / UNIQEM U267 / AHT2)</name>
    <dbReference type="NCBI Taxonomy" id="589865"/>
    <lineage>
        <taxon>Bacteria</taxon>
        <taxon>Pseudomonadati</taxon>
        <taxon>Thermodesulfobacteriota</taxon>
        <taxon>Desulfobulbia</taxon>
        <taxon>Desulfobulbales</taxon>
        <taxon>Desulfobulbaceae</taxon>
        <taxon>Desulfurivibrio</taxon>
    </lineage>
</organism>
<comment type="cofactor">
    <cofactor evidence="6">
        <name>Mg(2+)</name>
        <dbReference type="ChEBI" id="CHEBI:18420"/>
    </cofactor>
</comment>
<evidence type="ECO:0000256" key="6">
    <source>
        <dbReference type="RuleBase" id="RU365090"/>
    </source>
</evidence>
<dbReference type="eggNOG" id="COG0303">
    <property type="taxonomic scope" value="Bacteria"/>
</dbReference>
<dbReference type="InterPro" id="IPR001453">
    <property type="entry name" value="MoaB/Mog_dom"/>
</dbReference>
<comment type="pathway">
    <text evidence="2 6">Cofactor biosynthesis; molybdopterin biosynthesis.</text>
</comment>
<dbReference type="SUPFAM" id="SSF63882">
    <property type="entry name" value="MoeA N-terminal region -like"/>
    <property type="match status" value="1"/>
</dbReference>
<reference evidence="9" key="1">
    <citation type="submission" date="2010-02" db="EMBL/GenBank/DDBJ databases">
        <title>Complete sequence of Desulfurivibrio alkaliphilus AHT2.</title>
        <authorList>
            <consortium name="US DOE Joint Genome Institute"/>
            <person name="Pitluck S."/>
            <person name="Chertkov O."/>
            <person name="Detter J.C."/>
            <person name="Han C."/>
            <person name="Tapia R."/>
            <person name="Larimer F."/>
            <person name="Land M."/>
            <person name="Hauser L."/>
            <person name="Kyrpides N."/>
            <person name="Mikhailova N."/>
            <person name="Sorokin D.Y."/>
            <person name="Muyzer G."/>
            <person name="Woyke T."/>
        </authorList>
    </citation>
    <scope>NUCLEOTIDE SEQUENCE [LARGE SCALE GENOMIC DNA]</scope>
    <source>
        <strain evidence="9">DSM 19089 / UNIQEM U267 / AHT2</strain>
    </source>
</reference>
<dbReference type="EMBL" id="CP001940">
    <property type="protein sequence ID" value="ADH86084.1"/>
    <property type="molecule type" value="Genomic_DNA"/>
</dbReference>
<dbReference type="STRING" id="589865.DaAHT2_1389"/>
<keyword evidence="6" id="KW-0460">Magnesium</keyword>
<dbReference type="InterPro" id="IPR038987">
    <property type="entry name" value="MoeA-like"/>
</dbReference>
<evidence type="ECO:0000256" key="1">
    <source>
        <dbReference type="ARBA" id="ARBA00002901"/>
    </source>
</evidence>
<evidence type="ECO:0000256" key="5">
    <source>
        <dbReference type="ARBA" id="ARBA00047317"/>
    </source>
</evidence>
<keyword evidence="6" id="KW-0479">Metal-binding</keyword>
<keyword evidence="4 6" id="KW-0501">Molybdenum cofactor biosynthesis</keyword>
<dbReference type="KEGG" id="dak:DaAHT2_1389"/>
<evidence type="ECO:0000256" key="4">
    <source>
        <dbReference type="ARBA" id="ARBA00023150"/>
    </source>
</evidence>
<dbReference type="GO" id="GO:0006777">
    <property type="term" value="P:Mo-molybdopterin cofactor biosynthetic process"/>
    <property type="evidence" value="ECO:0007669"/>
    <property type="project" value="UniProtKB-UniRule"/>
</dbReference>
<dbReference type="PANTHER" id="PTHR10192:SF5">
    <property type="entry name" value="GEPHYRIN"/>
    <property type="match status" value="1"/>
</dbReference>
<dbReference type="Gene3D" id="2.40.340.10">
    <property type="entry name" value="MoeA, C-terminal, domain IV"/>
    <property type="match status" value="1"/>
</dbReference>
<dbReference type="Proteomes" id="UP000001508">
    <property type="component" value="Chromosome"/>
</dbReference>
<dbReference type="Gene3D" id="3.90.105.10">
    <property type="entry name" value="Molybdopterin biosynthesis moea protein, domain 2"/>
    <property type="match status" value="1"/>
</dbReference>
<dbReference type="CDD" id="cd00887">
    <property type="entry name" value="MoeA"/>
    <property type="match status" value="1"/>
</dbReference>
<evidence type="ECO:0000313" key="8">
    <source>
        <dbReference type="EMBL" id="ADH86084.1"/>
    </source>
</evidence>
<dbReference type="GO" id="GO:0046872">
    <property type="term" value="F:metal ion binding"/>
    <property type="evidence" value="ECO:0007669"/>
    <property type="project" value="UniProtKB-UniRule"/>
</dbReference>
<feature type="domain" description="MoaB/Mog" evidence="7">
    <location>
        <begin position="204"/>
        <end position="343"/>
    </location>
</feature>
<dbReference type="InterPro" id="IPR036135">
    <property type="entry name" value="MoeA_linker/N_sf"/>
</dbReference>
<sequence>MNKSDHHTAPAPNLDMLGRSGAAPLAEVFEVLKRLMAAHPGPAVEEIEADEALGRISAQPLYAPEELPVHPRSVMDGYAVRAADTYGASANLPAYLTISGEVKMGEMPTAGPAPTECYRIATGGLLPPGCDAVVMLEHTVPAGDNLLEVVKPVAPGGNIIARGDDVQTGEELLPAGHRFRPCDLGLLAGLGLGRLQVFARPRVGIISTGDEIVPPEQTPPPGKIRDMNMAGLLAMVQSQGAVGINYGIVGDREDDFVAQMQQALAECDLIMFSGGTSVGVGDLGERVLGKLTSPGILIHGVAVKPGKPVIIAAHGPKPVFGLPGHPVSAAASFALLVRPLLAGLGGRRHSITPTETAADPIRIPSPVATATLQRNLNSAAGRTDLVPVKLQTSPTGDLVATPVLGKSSALSTLVRAHGWIIIDAHRQGLDSGSQVAVYNFDTPDLW</sequence>
<dbReference type="InterPro" id="IPR008284">
    <property type="entry name" value="MoCF_biosynth_CS"/>
</dbReference>
<keyword evidence="6" id="KW-0808">Transferase</keyword>
<dbReference type="PANTHER" id="PTHR10192">
    <property type="entry name" value="MOLYBDOPTERIN BIOSYNTHESIS PROTEIN"/>
    <property type="match status" value="1"/>
</dbReference>
<gene>
    <name evidence="8" type="ordered locus">DaAHT2_1389</name>
</gene>
<dbReference type="PROSITE" id="PS01079">
    <property type="entry name" value="MOCF_BIOSYNTHESIS_2"/>
    <property type="match status" value="1"/>
</dbReference>
<dbReference type="OrthoDB" id="9804758at2"/>
<dbReference type="InterPro" id="IPR005111">
    <property type="entry name" value="MoeA_C_domain_IV"/>
</dbReference>
<name>D6Z3F9_DESAT</name>
<comment type="similarity">
    <text evidence="3 6">Belongs to the MoeA family.</text>
</comment>
<dbReference type="Pfam" id="PF00994">
    <property type="entry name" value="MoCF_biosynth"/>
    <property type="match status" value="1"/>
</dbReference>
<dbReference type="InParanoid" id="D6Z3F9"/>
<dbReference type="SUPFAM" id="SSF63867">
    <property type="entry name" value="MoeA C-terminal domain-like"/>
    <property type="match status" value="1"/>
</dbReference>
<dbReference type="NCBIfam" id="NF045515">
    <property type="entry name" value="Glp_gephyrin"/>
    <property type="match status" value="1"/>
</dbReference>
<proteinExistence type="inferred from homology"/>
<dbReference type="UniPathway" id="UPA00344"/>
<dbReference type="GO" id="GO:0005829">
    <property type="term" value="C:cytosol"/>
    <property type="evidence" value="ECO:0007669"/>
    <property type="project" value="TreeGrafter"/>
</dbReference>
<dbReference type="InterPro" id="IPR036425">
    <property type="entry name" value="MoaB/Mog-like_dom_sf"/>
</dbReference>
<dbReference type="Pfam" id="PF03454">
    <property type="entry name" value="MoeA_C"/>
    <property type="match status" value="1"/>
</dbReference>
<dbReference type="SMART" id="SM00852">
    <property type="entry name" value="MoCF_biosynth"/>
    <property type="match status" value="1"/>
</dbReference>
<accession>D6Z3F9</accession>
<dbReference type="Gene3D" id="3.40.980.10">
    <property type="entry name" value="MoaB/Mog-like domain"/>
    <property type="match status" value="1"/>
</dbReference>
<dbReference type="Pfam" id="PF03453">
    <property type="entry name" value="MoeA_N"/>
    <property type="match status" value="1"/>
</dbReference>
<evidence type="ECO:0000256" key="2">
    <source>
        <dbReference type="ARBA" id="ARBA00005046"/>
    </source>
</evidence>
<dbReference type="HOGENOM" id="CLU_010186_7_2_7"/>
<protein>
    <recommendedName>
        <fullName evidence="6">Molybdopterin molybdenumtransferase</fullName>
        <ecNumber evidence="6">2.10.1.1</ecNumber>
    </recommendedName>
</protein>